<dbReference type="VEuPathDB" id="FungiDB:FUN_011117"/>
<dbReference type="OrthoDB" id="2324369at2759"/>
<reference evidence="1 3" key="2">
    <citation type="submission" date="2017-09" db="EMBL/GenBank/DDBJ databases">
        <title>Extensive intraspecific genome diversity in a model arbuscular mycorrhizal fungus.</title>
        <authorList>
            <person name="Chen E.C."/>
            <person name="Morin E."/>
            <person name="Beaudet D."/>
            <person name="Noel J."/>
            <person name="Ndikumana S."/>
            <person name="Charron P."/>
            <person name="St-Onge C."/>
            <person name="Giorgi J."/>
            <person name="Grigoriev I.V."/>
            <person name="Roux C."/>
            <person name="Martin F.M."/>
            <person name="Corradi N."/>
        </authorList>
    </citation>
    <scope>NUCLEOTIDE SEQUENCE [LARGE SCALE GENOMIC DNA]</scope>
    <source>
        <strain evidence="1 3">A5</strain>
    </source>
</reference>
<dbReference type="Gene3D" id="1.20.5.1230">
    <property type="entry name" value="Apolipoprotein A-I"/>
    <property type="match status" value="1"/>
</dbReference>
<dbReference type="VEuPathDB" id="FungiDB:RhiirA1_390497"/>
<comment type="caution">
    <text evidence="1">The sequence shown here is derived from an EMBL/GenBank/DDBJ whole genome shotgun (WGS) entry which is preliminary data.</text>
</comment>
<proteinExistence type="predicted"/>
<evidence type="ECO:0000313" key="1">
    <source>
        <dbReference type="EMBL" id="PKC10593.1"/>
    </source>
</evidence>
<dbReference type="Proteomes" id="UP000232722">
    <property type="component" value="Unassembled WGS sequence"/>
</dbReference>
<evidence type="ECO:0000313" key="2">
    <source>
        <dbReference type="EMBL" id="PKC12199.1"/>
    </source>
</evidence>
<gene>
    <name evidence="2" type="ORF">RhiirA5_373276</name>
    <name evidence="1" type="ORF">RhiirA5_374540</name>
</gene>
<reference evidence="1 3" key="1">
    <citation type="submission" date="2016-04" db="EMBL/GenBank/DDBJ databases">
        <title>Genome analyses suggest a sexual origin of heterokaryosis in a supposedly ancient asexual fungus.</title>
        <authorList>
            <person name="Ropars J."/>
            <person name="Sedzielewska K."/>
            <person name="Noel J."/>
            <person name="Charron P."/>
            <person name="Farinelli L."/>
            <person name="Marton T."/>
            <person name="Kruger M."/>
            <person name="Pelin A."/>
            <person name="Brachmann A."/>
            <person name="Corradi N."/>
        </authorList>
    </citation>
    <scope>NUCLEOTIDE SEQUENCE [LARGE SCALE GENOMIC DNA]</scope>
    <source>
        <strain evidence="1 3">A5</strain>
    </source>
</reference>
<evidence type="ECO:0000313" key="3">
    <source>
        <dbReference type="Proteomes" id="UP000232722"/>
    </source>
</evidence>
<name>A0A2I1EGC3_9GLOM</name>
<sequence length="174" mass="20739">MSTTTNTIVTLRLRGDGVDKVKESVKEFQEYSKSSFEKNVEEIQEELKDKDVDQLNDYINEKFDDLNQGFINYSNITREYVRSLAPKRSDYLSEEDFKKAKEEYQNFIAWVTGVIQKLSEWLKDLFEKILSFFKSLWNWIKAQVQNVAKKYTLYLNINCLLNFSPIYNKTFIIY</sequence>
<dbReference type="AlphaFoldDB" id="A0A2I1EGC3"/>
<dbReference type="SUPFAM" id="SSF58113">
    <property type="entry name" value="Apolipoprotein A-I"/>
    <property type="match status" value="1"/>
</dbReference>
<dbReference type="EMBL" id="LLXJ01000370">
    <property type="protein sequence ID" value="PKC10593.1"/>
    <property type="molecule type" value="Genomic_DNA"/>
</dbReference>
<organism evidence="1 3">
    <name type="scientific">Rhizophagus irregularis</name>
    <dbReference type="NCBI Taxonomy" id="588596"/>
    <lineage>
        <taxon>Eukaryota</taxon>
        <taxon>Fungi</taxon>
        <taxon>Fungi incertae sedis</taxon>
        <taxon>Mucoromycota</taxon>
        <taxon>Glomeromycotina</taxon>
        <taxon>Glomeromycetes</taxon>
        <taxon>Glomerales</taxon>
        <taxon>Glomeraceae</taxon>
        <taxon>Rhizophagus</taxon>
    </lineage>
</organism>
<protein>
    <submittedName>
        <fullName evidence="1">Uncharacterized protein</fullName>
    </submittedName>
</protein>
<dbReference type="VEuPathDB" id="FungiDB:RhiirFUN_012425"/>
<accession>A0A2I1EGC3</accession>
<dbReference type="EMBL" id="LLXJ01000263">
    <property type="protein sequence ID" value="PKC12199.1"/>
    <property type="molecule type" value="Genomic_DNA"/>
</dbReference>